<comment type="caution">
    <text evidence="2">The sequence shown here is derived from an EMBL/GenBank/DDBJ whole genome shotgun (WGS) entry which is preliminary data.</text>
</comment>
<organism evidence="2 3">
    <name type="scientific">Paenibacillus sepulcri</name>
    <dbReference type="NCBI Taxonomy" id="359917"/>
    <lineage>
        <taxon>Bacteria</taxon>
        <taxon>Bacillati</taxon>
        <taxon>Bacillota</taxon>
        <taxon>Bacilli</taxon>
        <taxon>Bacillales</taxon>
        <taxon>Paenibacillaceae</taxon>
        <taxon>Paenibacillus</taxon>
    </lineage>
</organism>
<evidence type="ECO:0000313" key="3">
    <source>
        <dbReference type="Proteomes" id="UP001519887"/>
    </source>
</evidence>
<evidence type="ECO:0000313" key="2">
    <source>
        <dbReference type="EMBL" id="MBW7454037.1"/>
    </source>
</evidence>
<dbReference type="InterPro" id="IPR053710">
    <property type="entry name" value="Arylamine_NAT_domain_sf"/>
</dbReference>
<dbReference type="Gene3D" id="3.30.2140.20">
    <property type="match status" value="1"/>
</dbReference>
<dbReference type="SUPFAM" id="SSF54001">
    <property type="entry name" value="Cysteine proteinases"/>
    <property type="match status" value="1"/>
</dbReference>
<protein>
    <submittedName>
        <fullName evidence="2">Arylamine N-acetyltransferase</fullName>
    </submittedName>
</protein>
<proteinExistence type="inferred from homology"/>
<dbReference type="Pfam" id="PF00797">
    <property type="entry name" value="Acetyltransf_2"/>
    <property type="match status" value="1"/>
</dbReference>
<dbReference type="InterPro" id="IPR001447">
    <property type="entry name" value="Arylamine_N-AcTrfase"/>
</dbReference>
<sequence length="108" mass="12183">MNDTNVGTFQQSSFLKTLRVVLTRGGNYDRDAQRYLTLGRSHISFLLVYEGRLYLLDTGFGAYLPLMPVPLIGDTVDGPRYRDYSVRASACSRDAACWKLSLPSSRLR</sequence>
<dbReference type="InterPro" id="IPR038765">
    <property type="entry name" value="Papain-like_cys_pep_sf"/>
</dbReference>
<name>A0ABS7BZL5_9BACL</name>
<reference evidence="2 3" key="1">
    <citation type="submission" date="2021-07" db="EMBL/GenBank/DDBJ databases">
        <title>Paenibacillus radiodurans sp. nov., isolated from the southeastern edge of Tengger Desert.</title>
        <authorList>
            <person name="Zhang G."/>
        </authorList>
    </citation>
    <scope>NUCLEOTIDE SEQUENCE [LARGE SCALE GENOMIC DNA]</scope>
    <source>
        <strain evidence="2 3">CCM 7311</strain>
    </source>
</reference>
<gene>
    <name evidence="2" type="ORF">K0U00_08305</name>
</gene>
<dbReference type="Proteomes" id="UP001519887">
    <property type="component" value="Unassembled WGS sequence"/>
</dbReference>
<accession>A0ABS7BZL5</accession>
<keyword evidence="3" id="KW-1185">Reference proteome</keyword>
<dbReference type="EMBL" id="JAHZIK010000146">
    <property type="protein sequence ID" value="MBW7454037.1"/>
    <property type="molecule type" value="Genomic_DNA"/>
</dbReference>
<comment type="similarity">
    <text evidence="1">Belongs to the arylamine N-acetyltransferase family.</text>
</comment>
<evidence type="ECO:0000256" key="1">
    <source>
        <dbReference type="ARBA" id="ARBA00006547"/>
    </source>
</evidence>